<dbReference type="EMBL" id="NBSK02000004">
    <property type="protein sequence ID" value="KAJ0211711.1"/>
    <property type="molecule type" value="Genomic_DNA"/>
</dbReference>
<dbReference type="InterPro" id="IPR015590">
    <property type="entry name" value="Aldehyde_DH_dom"/>
</dbReference>
<dbReference type="Pfam" id="PF00171">
    <property type="entry name" value="Aldedh"/>
    <property type="match status" value="1"/>
</dbReference>
<organism evidence="3 4">
    <name type="scientific">Lactuca sativa</name>
    <name type="common">Garden lettuce</name>
    <dbReference type="NCBI Taxonomy" id="4236"/>
    <lineage>
        <taxon>Eukaryota</taxon>
        <taxon>Viridiplantae</taxon>
        <taxon>Streptophyta</taxon>
        <taxon>Embryophyta</taxon>
        <taxon>Tracheophyta</taxon>
        <taxon>Spermatophyta</taxon>
        <taxon>Magnoliopsida</taxon>
        <taxon>eudicotyledons</taxon>
        <taxon>Gunneridae</taxon>
        <taxon>Pentapetalae</taxon>
        <taxon>asterids</taxon>
        <taxon>campanulids</taxon>
        <taxon>Asterales</taxon>
        <taxon>Asteraceae</taxon>
        <taxon>Cichorioideae</taxon>
        <taxon>Cichorieae</taxon>
        <taxon>Lactucinae</taxon>
        <taxon>Lactuca</taxon>
    </lineage>
</organism>
<feature type="domain" description="Aldehyde dehydrogenase" evidence="2">
    <location>
        <begin position="22"/>
        <end position="50"/>
    </location>
</feature>
<dbReference type="SUPFAM" id="SSF53720">
    <property type="entry name" value="ALDH-like"/>
    <property type="match status" value="1"/>
</dbReference>
<evidence type="ECO:0000256" key="1">
    <source>
        <dbReference type="ARBA" id="ARBA00009986"/>
    </source>
</evidence>
<dbReference type="GO" id="GO:0004491">
    <property type="term" value="F:methylmalonate-semialdehyde dehydrogenase (acylating, NAD) activity"/>
    <property type="evidence" value="ECO:0007669"/>
    <property type="project" value="InterPro"/>
</dbReference>
<dbReference type="PANTHER" id="PTHR43866">
    <property type="entry name" value="MALONATE-SEMIALDEHYDE DEHYDROGENASE"/>
    <property type="match status" value="1"/>
</dbReference>
<dbReference type="InterPro" id="IPR016161">
    <property type="entry name" value="Ald_DH/histidinol_DH"/>
</dbReference>
<evidence type="ECO:0000313" key="4">
    <source>
        <dbReference type="Proteomes" id="UP000235145"/>
    </source>
</evidence>
<comment type="caution">
    <text evidence="3">The sequence shown here is derived from an EMBL/GenBank/DDBJ whole genome shotgun (WGS) entry which is preliminary data.</text>
</comment>
<comment type="similarity">
    <text evidence="1">Belongs to the aldehyde dehydrogenase family.</text>
</comment>
<evidence type="ECO:0000259" key="2">
    <source>
        <dbReference type="Pfam" id="PF00171"/>
    </source>
</evidence>
<dbReference type="AlphaFoldDB" id="A0A9R1VSG0"/>
<name>A0A9R1VSG0_LACSA</name>
<dbReference type="PANTHER" id="PTHR43866:SF3">
    <property type="entry name" value="METHYLMALONATE-SEMIALDEHYDE DEHYDROGENASE [ACYLATING], MITOCHONDRIAL"/>
    <property type="match status" value="1"/>
</dbReference>
<proteinExistence type="inferred from homology"/>
<protein>
    <recommendedName>
        <fullName evidence="2">Aldehyde dehydrogenase domain-containing protein</fullName>
    </recommendedName>
</protein>
<reference evidence="3 4" key="1">
    <citation type="journal article" date="2017" name="Nat. Commun.">
        <title>Genome assembly with in vitro proximity ligation data and whole-genome triplication in lettuce.</title>
        <authorList>
            <person name="Reyes-Chin-Wo S."/>
            <person name="Wang Z."/>
            <person name="Yang X."/>
            <person name="Kozik A."/>
            <person name="Arikit S."/>
            <person name="Song C."/>
            <person name="Xia L."/>
            <person name="Froenicke L."/>
            <person name="Lavelle D.O."/>
            <person name="Truco M.J."/>
            <person name="Xia R."/>
            <person name="Zhu S."/>
            <person name="Xu C."/>
            <person name="Xu H."/>
            <person name="Xu X."/>
            <person name="Cox K."/>
            <person name="Korf I."/>
            <person name="Meyers B.C."/>
            <person name="Michelmore R.W."/>
        </authorList>
    </citation>
    <scope>NUCLEOTIDE SEQUENCE [LARGE SCALE GENOMIC DNA]</scope>
    <source>
        <strain evidence="4">cv. Salinas</strain>
        <tissue evidence="3">Seedlings</tissue>
    </source>
</reference>
<dbReference type="Gene3D" id="3.40.309.10">
    <property type="entry name" value="Aldehyde Dehydrogenase, Chain A, domain 2"/>
    <property type="match status" value="1"/>
</dbReference>
<sequence>MEEILWFHDMKKETLLSPQSCLEEIFGPVLICMQADSLEEAIKISNRNNIIDDTSIQCSHGKVPVSKICSMKRLSAIAWHKISSKYGG</sequence>
<gene>
    <name evidence="3" type="ORF">LSAT_V11C400221640</name>
</gene>
<dbReference type="InterPro" id="IPR016163">
    <property type="entry name" value="Ald_DH_C"/>
</dbReference>
<accession>A0A9R1VSG0</accession>
<dbReference type="Proteomes" id="UP000235145">
    <property type="component" value="Unassembled WGS sequence"/>
</dbReference>
<keyword evidence="4" id="KW-1185">Reference proteome</keyword>
<dbReference type="InterPro" id="IPR010061">
    <property type="entry name" value="MeMal-semiAld_DH"/>
</dbReference>
<evidence type="ECO:0000313" key="3">
    <source>
        <dbReference type="EMBL" id="KAJ0211711.1"/>
    </source>
</evidence>